<keyword evidence="4" id="KW-0833">Ubl conjugation pathway</keyword>
<dbReference type="GO" id="GO:0061136">
    <property type="term" value="P:regulation of proteasomal protein catabolic process"/>
    <property type="evidence" value="ECO:0007669"/>
    <property type="project" value="TreeGrafter"/>
</dbReference>
<dbReference type="CDD" id="cd16104">
    <property type="entry name" value="Ubl_USP14_like"/>
    <property type="match status" value="1"/>
</dbReference>
<dbReference type="PANTHER" id="PTHR43982">
    <property type="entry name" value="UBIQUITIN CARBOXYL-TERMINAL HYDROLASE"/>
    <property type="match status" value="1"/>
</dbReference>
<evidence type="ECO:0000256" key="4">
    <source>
        <dbReference type="ARBA" id="ARBA00022786"/>
    </source>
</evidence>
<organism evidence="7 8">
    <name type="scientific">Carya illinoinensis</name>
    <name type="common">Pecan</name>
    <dbReference type="NCBI Taxonomy" id="32201"/>
    <lineage>
        <taxon>Eukaryota</taxon>
        <taxon>Viridiplantae</taxon>
        <taxon>Streptophyta</taxon>
        <taxon>Embryophyta</taxon>
        <taxon>Tracheophyta</taxon>
        <taxon>Spermatophyta</taxon>
        <taxon>Magnoliopsida</taxon>
        <taxon>eudicotyledons</taxon>
        <taxon>Gunneridae</taxon>
        <taxon>Pentapetalae</taxon>
        <taxon>rosids</taxon>
        <taxon>fabids</taxon>
        <taxon>Fagales</taxon>
        <taxon>Juglandaceae</taxon>
        <taxon>Carya</taxon>
    </lineage>
</organism>
<proteinExistence type="predicted"/>
<evidence type="ECO:0000313" key="7">
    <source>
        <dbReference type="EMBL" id="KAG6655129.1"/>
    </source>
</evidence>
<dbReference type="GO" id="GO:0070628">
    <property type="term" value="F:proteasome binding"/>
    <property type="evidence" value="ECO:0007669"/>
    <property type="project" value="TreeGrafter"/>
</dbReference>
<evidence type="ECO:0000256" key="6">
    <source>
        <dbReference type="ARBA" id="ARBA00022807"/>
    </source>
</evidence>
<evidence type="ECO:0000256" key="1">
    <source>
        <dbReference type="ARBA" id="ARBA00000707"/>
    </source>
</evidence>
<reference evidence="7" key="1">
    <citation type="submission" date="2020-12" db="EMBL/GenBank/DDBJ databases">
        <title>WGS assembly of Carya illinoinensis cv. Pawnee.</title>
        <authorList>
            <person name="Platts A."/>
            <person name="Shu S."/>
            <person name="Wright S."/>
            <person name="Barry K."/>
            <person name="Edger P."/>
            <person name="Pires J.C."/>
            <person name="Schmutz J."/>
        </authorList>
    </citation>
    <scope>NUCLEOTIDE SEQUENCE</scope>
    <source>
        <tissue evidence="7">Leaf</tissue>
    </source>
</reference>
<dbReference type="EMBL" id="CM031813">
    <property type="protein sequence ID" value="KAG6655129.1"/>
    <property type="molecule type" value="Genomic_DNA"/>
</dbReference>
<name>A0A8T1QLH1_CARIL</name>
<dbReference type="EC" id="3.4.19.12" evidence="2"/>
<dbReference type="PANTHER" id="PTHR43982:SF1">
    <property type="entry name" value="UBIQUITIN CARBOXYL-TERMINAL HYDROLASE 14"/>
    <property type="match status" value="1"/>
</dbReference>
<protein>
    <recommendedName>
        <fullName evidence="2">ubiquitinyl hydrolase 1</fullName>
        <ecNumber evidence="2">3.4.19.12</ecNumber>
    </recommendedName>
</protein>
<comment type="catalytic activity">
    <reaction evidence="1">
        <text>Thiol-dependent hydrolysis of ester, thioester, amide, peptide and isopeptide bonds formed by the C-terminal Gly of ubiquitin (a 76-residue protein attached to proteins as an intracellular targeting signal).</text>
        <dbReference type="EC" id="3.4.19.12"/>
    </reaction>
</comment>
<dbReference type="InterPro" id="IPR044635">
    <property type="entry name" value="UBP14-like"/>
</dbReference>
<dbReference type="AlphaFoldDB" id="A0A8T1QLH1"/>
<dbReference type="Proteomes" id="UP000811609">
    <property type="component" value="Chromosome 5"/>
</dbReference>
<dbReference type="GO" id="GO:0043161">
    <property type="term" value="P:proteasome-mediated ubiquitin-dependent protein catabolic process"/>
    <property type="evidence" value="ECO:0007669"/>
    <property type="project" value="InterPro"/>
</dbReference>
<dbReference type="GO" id="GO:0016579">
    <property type="term" value="P:protein deubiquitination"/>
    <property type="evidence" value="ECO:0007669"/>
    <property type="project" value="InterPro"/>
</dbReference>
<keyword evidence="6" id="KW-0788">Thiol protease</keyword>
<accession>A0A8T1QLH1</accession>
<evidence type="ECO:0000256" key="5">
    <source>
        <dbReference type="ARBA" id="ARBA00022801"/>
    </source>
</evidence>
<keyword evidence="3" id="KW-0645">Protease</keyword>
<gene>
    <name evidence="7" type="ORF">CIPAW_05G194700</name>
</gene>
<evidence type="ECO:0000256" key="2">
    <source>
        <dbReference type="ARBA" id="ARBA00012759"/>
    </source>
</evidence>
<keyword evidence="5" id="KW-0378">Hydrolase</keyword>
<evidence type="ECO:0000256" key="3">
    <source>
        <dbReference type="ARBA" id="ARBA00022670"/>
    </source>
</evidence>
<evidence type="ECO:0000313" key="8">
    <source>
        <dbReference type="Proteomes" id="UP000811609"/>
    </source>
</evidence>
<keyword evidence="8" id="KW-1185">Reference proteome</keyword>
<sequence>MSTKNHCIGLEPISSEKKGVYLSDIHASFISFPTLSVRWQKELFKDVEIDTTQPPYVFKCQLYDLTGVPPERQKIMVKGGLLKMRLLKLQRRDLFLLKIFQKKSKRLPW</sequence>
<comment type="caution">
    <text evidence="7">The sequence shown here is derived from an EMBL/GenBank/DDBJ whole genome shotgun (WGS) entry which is preliminary data.</text>
</comment>
<dbReference type="GO" id="GO:0004843">
    <property type="term" value="F:cysteine-type deubiquitinase activity"/>
    <property type="evidence" value="ECO:0007669"/>
    <property type="project" value="UniProtKB-EC"/>
</dbReference>